<sequence length="417" mass="47856">MATTLLDKHIPELAAKYLRLFPVCLYRRKVLLMTCCCCFLLLSTSTLLYYRQIHQLSPLFNTRAVSWMKDESEVVKVCAPRSNIAFLKNHKCASSAIQNILFRYAEQHDLQPALPDHSNYFGGGLRTFRSEFYTGSPWAKLGVNIFAIHTKWNHDEVAKIMPNNTVYVTIIREPTSLFTSLFSYSLFQKRTGLTADEYILQTPVEGKRLLGWLGFNQMTWDLGMIKEDMNNLTKVARMVREASDRFDLVMVAERMEESLVLLAHLMCWPLSDVIVPKLNARSDKYHFNMSQEILKVLQEKQAPDHLVYDHFQRRFDSLVDAFGRERMAQEVSKLRNLTKDLMTKCKMNKKPSTELRGIYKPWSNQIEGYTAGNTTDKRCQRIANTELPSSGTSGTNNTKKSWQDSASPTTSGCTPLT</sequence>
<name>A0AAE1TX98_9EUCA</name>
<keyword evidence="8 11" id="KW-0472">Membrane</keyword>
<dbReference type="GO" id="GO:0001733">
    <property type="term" value="F:galactosylceramide sulfotransferase activity"/>
    <property type="evidence" value="ECO:0007669"/>
    <property type="project" value="InterPro"/>
</dbReference>
<comment type="caution">
    <text evidence="12">The sequence shown here is derived from an EMBL/GenBank/DDBJ whole genome shotgun (WGS) entry which is preliminary data.</text>
</comment>
<dbReference type="InterPro" id="IPR027417">
    <property type="entry name" value="P-loop_NTPase"/>
</dbReference>
<dbReference type="EMBL" id="JAWZYT010002901">
    <property type="protein sequence ID" value="KAK4301247.1"/>
    <property type="molecule type" value="Genomic_DNA"/>
</dbReference>
<dbReference type="PANTHER" id="PTHR14647:SF87">
    <property type="entry name" value="PUTATIVE-RELATED"/>
    <property type="match status" value="1"/>
</dbReference>
<keyword evidence="9" id="KW-0325">Glycoprotein</keyword>
<feature type="transmembrane region" description="Helical" evidence="11">
    <location>
        <begin position="30"/>
        <end position="50"/>
    </location>
</feature>
<evidence type="ECO:0000256" key="4">
    <source>
        <dbReference type="ARBA" id="ARBA00022692"/>
    </source>
</evidence>
<dbReference type="PANTHER" id="PTHR14647">
    <property type="entry name" value="GALACTOSE-3-O-SULFOTRANSFERASE"/>
    <property type="match status" value="1"/>
</dbReference>
<comment type="similarity">
    <text evidence="2">Belongs to the galactose-3-O-sulfotransferase family.</text>
</comment>
<protein>
    <recommendedName>
        <fullName evidence="14">Sulfotransferase</fullName>
    </recommendedName>
</protein>
<evidence type="ECO:0000313" key="13">
    <source>
        <dbReference type="Proteomes" id="UP001292094"/>
    </source>
</evidence>
<evidence type="ECO:0000256" key="1">
    <source>
        <dbReference type="ARBA" id="ARBA00004323"/>
    </source>
</evidence>
<dbReference type="Pfam" id="PF06990">
    <property type="entry name" value="Gal-3-0_sulfotr"/>
    <property type="match status" value="1"/>
</dbReference>
<evidence type="ECO:0000256" key="6">
    <source>
        <dbReference type="ARBA" id="ARBA00022989"/>
    </source>
</evidence>
<keyword evidence="7" id="KW-0333">Golgi apparatus</keyword>
<evidence type="ECO:0000256" key="3">
    <source>
        <dbReference type="ARBA" id="ARBA00022679"/>
    </source>
</evidence>
<dbReference type="InterPro" id="IPR009729">
    <property type="entry name" value="Gal-3-0_sulfotransfrase"/>
</dbReference>
<evidence type="ECO:0000313" key="12">
    <source>
        <dbReference type="EMBL" id="KAK4301247.1"/>
    </source>
</evidence>
<dbReference type="AlphaFoldDB" id="A0AAE1TX98"/>
<dbReference type="Proteomes" id="UP001292094">
    <property type="component" value="Unassembled WGS sequence"/>
</dbReference>
<keyword evidence="13" id="KW-1185">Reference proteome</keyword>
<dbReference type="Gene3D" id="3.40.50.300">
    <property type="entry name" value="P-loop containing nucleotide triphosphate hydrolases"/>
    <property type="match status" value="1"/>
</dbReference>
<keyword evidence="5" id="KW-0735">Signal-anchor</keyword>
<accession>A0AAE1TX98</accession>
<feature type="region of interest" description="Disordered" evidence="10">
    <location>
        <begin position="385"/>
        <end position="417"/>
    </location>
</feature>
<dbReference type="GO" id="GO:0009247">
    <property type="term" value="P:glycolipid biosynthetic process"/>
    <property type="evidence" value="ECO:0007669"/>
    <property type="project" value="InterPro"/>
</dbReference>
<dbReference type="SUPFAM" id="SSF52540">
    <property type="entry name" value="P-loop containing nucleoside triphosphate hydrolases"/>
    <property type="match status" value="1"/>
</dbReference>
<evidence type="ECO:0000256" key="9">
    <source>
        <dbReference type="ARBA" id="ARBA00023180"/>
    </source>
</evidence>
<evidence type="ECO:0000256" key="7">
    <source>
        <dbReference type="ARBA" id="ARBA00023034"/>
    </source>
</evidence>
<evidence type="ECO:0000256" key="2">
    <source>
        <dbReference type="ARBA" id="ARBA00008124"/>
    </source>
</evidence>
<evidence type="ECO:0000256" key="8">
    <source>
        <dbReference type="ARBA" id="ARBA00023136"/>
    </source>
</evidence>
<organism evidence="12 13">
    <name type="scientific">Petrolisthes manimaculis</name>
    <dbReference type="NCBI Taxonomy" id="1843537"/>
    <lineage>
        <taxon>Eukaryota</taxon>
        <taxon>Metazoa</taxon>
        <taxon>Ecdysozoa</taxon>
        <taxon>Arthropoda</taxon>
        <taxon>Crustacea</taxon>
        <taxon>Multicrustacea</taxon>
        <taxon>Malacostraca</taxon>
        <taxon>Eumalacostraca</taxon>
        <taxon>Eucarida</taxon>
        <taxon>Decapoda</taxon>
        <taxon>Pleocyemata</taxon>
        <taxon>Anomura</taxon>
        <taxon>Galatheoidea</taxon>
        <taxon>Porcellanidae</taxon>
        <taxon>Petrolisthes</taxon>
    </lineage>
</organism>
<evidence type="ECO:0000256" key="11">
    <source>
        <dbReference type="SAM" id="Phobius"/>
    </source>
</evidence>
<evidence type="ECO:0000256" key="10">
    <source>
        <dbReference type="SAM" id="MobiDB-lite"/>
    </source>
</evidence>
<comment type="subcellular location">
    <subcellularLocation>
        <location evidence="1">Golgi apparatus membrane</location>
        <topology evidence="1">Single-pass type II membrane protein</topology>
    </subcellularLocation>
</comment>
<reference evidence="12" key="1">
    <citation type="submission" date="2023-11" db="EMBL/GenBank/DDBJ databases">
        <title>Genome assemblies of two species of porcelain crab, Petrolisthes cinctipes and Petrolisthes manimaculis (Anomura: Porcellanidae).</title>
        <authorList>
            <person name="Angst P."/>
        </authorList>
    </citation>
    <scope>NUCLEOTIDE SEQUENCE</scope>
    <source>
        <strain evidence="12">PB745_02</strain>
        <tissue evidence="12">Gill</tissue>
    </source>
</reference>
<evidence type="ECO:0008006" key="14">
    <source>
        <dbReference type="Google" id="ProtNLM"/>
    </source>
</evidence>
<proteinExistence type="inferred from homology"/>
<evidence type="ECO:0000256" key="5">
    <source>
        <dbReference type="ARBA" id="ARBA00022968"/>
    </source>
</evidence>
<gene>
    <name evidence="12" type="ORF">Pmani_026582</name>
</gene>
<dbReference type="GO" id="GO:0000139">
    <property type="term" value="C:Golgi membrane"/>
    <property type="evidence" value="ECO:0007669"/>
    <property type="project" value="UniProtKB-SubCell"/>
</dbReference>
<keyword evidence="3" id="KW-0808">Transferase</keyword>
<keyword evidence="4 11" id="KW-0812">Transmembrane</keyword>
<keyword evidence="6 11" id="KW-1133">Transmembrane helix</keyword>